<evidence type="ECO:0000256" key="1">
    <source>
        <dbReference type="ARBA" id="ARBA00000085"/>
    </source>
</evidence>
<dbReference type="PROSITE" id="PS50109">
    <property type="entry name" value="HIS_KIN"/>
    <property type="match status" value="1"/>
</dbReference>
<keyword evidence="8" id="KW-0902">Two-component regulatory system</keyword>
<dbReference type="GO" id="GO:0000155">
    <property type="term" value="F:phosphorelay sensor kinase activity"/>
    <property type="evidence" value="ECO:0007669"/>
    <property type="project" value="InterPro"/>
</dbReference>
<gene>
    <name evidence="13" type="primary">barA_4</name>
    <name evidence="13" type="ORF">BEI61_04818</name>
</gene>
<dbReference type="PANTHER" id="PTHR45339">
    <property type="entry name" value="HYBRID SIGNAL TRANSDUCTION HISTIDINE KINASE J"/>
    <property type="match status" value="1"/>
</dbReference>
<dbReference type="InterPro" id="IPR005467">
    <property type="entry name" value="His_kinase_dom"/>
</dbReference>
<evidence type="ECO:0000259" key="12">
    <source>
        <dbReference type="PROSITE" id="PS50110"/>
    </source>
</evidence>
<dbReference type="RefSeq" id="WP_069154291.1">
    <property type="nucleotide sequence ID" value="NZ_MCGH01000003.1"/>
</dbReference>
<evidence type="ECO:0000313" key="13">
    <source>
        <dbReference type="EMBL" id="ODM04015.1"/>
    </source>
</evidence>
<evidence type="ECO:0000256" key="3">
    <source>
        <dbReference type="ARBA" id="ARBA00012438"/>
    </source>
</evidence>
<dbReference type="CDD" id="cd00082">
    <property type="entry name" value="HisKA"/>
    <property type="match status" value="1"/>
</dbReference>
<protein>
    <recommendedName>
        <fullName evidence="4">Stage 0 sporulation protein A homolog</fullName>
        <ecNumber evidence="3">2.7.13.3</ecNumber>
    </recommendedName>
</protein>
<dbReference type="SMART" id="SM00387">
    <property type="entry name" value="HATPase_c"/>
    <property type="match status" value="1"/>
</dbReference>
<dbReference type="Gene3D" id="3.30.450.20">
    <property type="entry name" value="PAS domain"/>
    <property type="match status" value="3"/>
</dbReference>
<dbReference type="PRINTS" id="PR00344">
    <property type="entry name" value="BCTRLSENSOR"/>
</dbReference>
<dbReference type="Gene3D" id="1.10.287.130">
    <property type="match status" value="1"/>
</dbReference>
<dbReference type="PANTHER" id="PTHR45339:SF1">
    <property type="entry name" value="HYBRID SIGNAL TRANSDUCTION HISTIDINE KINASE J"/>
    <property type="match status" value="1"/>
</dbReference>
<keyword evidence="7 13" id="KW-0418">Kinase</keyword>
<feature type="modified residue" description="4-aspartylphosphate" evidence="10">
    <location>
        <position position="863"/>
    </location>
</feature>
<dbReference type="Pfam" id="PF00072">
    <property type="entry name" value="Response_reg"/>
    <property type="match status" value="2"/>
</dbReference>
<dbReference type="PROSITE" id="PS50110">
    <property type="entry name" value="RESPONSE_REGULATORY"/>
    <property type="match status" value="2"/>
</dbReference>
<dbReference type="InterPro" id="IPR001789">
    <property type="entry name" value="Sig_transdc_resp-reg_receiver"/>
</dbReference>
<dbReference type="InterPro" id="IPR036890">
    <property type="entry name" value="HATPase_C_sf"/>
</dbReference>
<dbReference type="Gene3D" id="3.40.50.2300">
    <property type="match status" value="2"/>
</dbReference>
<dbReference type="Pfam" id="PF00512">
    <property type="entry name" value="HisKA"/>
    <property type="match status" value="1"/>
</dbReference>
<dbReference type="InterPro" id="IPR036097">
    <property type="entry name" value="HisK_dim/P_sf"/>
</dbReference>
<dbReference type="InterPro" id="IPR035965">
    <property type="entry name" value="PAS-like_dom_sf"/>
</dbReference>
<dbReference type="Pfam" id="PF02518">
    <property type="entry name" value="HATPase_c"/>
    <property type="match status" value="1"/>
</dbReference>
<dbReference type="FunFam" id="3.30.565.10:FF:000006">
    <property type="entry name" value="Sensor histidine kinase WalK"/>
    <property type="match status" value="1"/>
</dbReference>
<evidence type="ECO:0000259" key="11">
    <source>
        <dbReference type="PROSITE" id="PS50109"/>
    </source>
</evidence>
<comment type="catalytic activity">
    <reaction evidence="1">
        <text>ATP + protein L-histidine = ADP + protein N-phospho-L-histidine.</text>
        <dbReference type="EC" id="2.7.13.3"/>
    </reaction>
</comment>
<evidence type="ECO:0000313" key="14">
    <source>
        <dbReference type="Proteomes" id="UP000094067"/>
    </source>
</evidence>
<dbReference type="GO" id="GO:0016020">
    <property type="term" value="C:membrane"/>
    <property type="evidence" value="ECO:0007669"/>
    <property type="project" value="UniProtKB-SubCell"/>
</dbReference>
<evidence type="ECO:0000256" key="8">
    <source>
        <dbReference type="ARBA" id="ARBA00023012"/>
    </source>
</evidence>
<feature type="domain" description="Histidine kinase" evidence="11">
    <location>
        <begin position="431"/>
        <end position="655"/>
    </location>
</feature>
<dbReference type="SUPFAM" id="SSF47384">
    <property type="entry name" value="Homodimeric domain of signal transducing histidine kinase"/>
    <property type="match status" value="1"/>
</dbReference>
<feature type="domain" description="Response regulatory" evidence="12">
    <location>
        <begin position="669"/>
        <end position="789"/>
    </location>
</feature>
<evidence type="ECO:0000256" key="10">
    <source>
        <dbReference type="PROSITE-ProRule" id="PRU00169"/>
    </source>
</evidence>
<dbReference type="CDD" id="cd17546">
    <property type="entry name" value="REC_hyHK_CKI1_RcsC-like"/>
    <property type="match status" value="2"/>
</dbReference>
<keyword evidence="6 13" id="KW-0808">Transferase</keyword>
<dbReference type="SUPFAM" id="SSF52172">
    <property type="entry name" value="CheY-like"/>
    <property type="match status" value="2"/>
</dbReference>
<keyword evidence="5 10" id="KW-0597">Phosphoprotein</keyword>
<dbReference type="InterPro" id="IPR003594">
    <property type="entry name" value="HATPase_dom"/>
</dbReference>
<proteinExistence type="predicted"/>
<dbReference type="SMART" id="SM00388">
    <property type="entry name" value="HisKA"/>
    <property type="match status" value="1"/>
</dbReference>
<dbReference type="Pfam" id="PF13426">
    <property type="entry name" value="PAS_9"/>
    <property type="match status" value="1"/>
</dbReference>
<dbReference type="PATRIC" id="fig|1432052.4.peg.5351"/>
<dbReference type="SUPFAM" id="SSF55785">
    <property type="entry name" value="PYP-like sensor domain (PAS domain)"/>
    <property type="match status" value="2"/>
</dbReference>
<evidence type="ECO:0000256" key="2">
    <source>
        <dbReference type="ARBA" id="ARBA00004370"/>
    </source>
</evidence>
<dbReference type="InterPro" id="IPR011006">
    <property type="entry name" value="CheY-like_superfamily"/>
</dbReference>
<feature type="modified residue" description="4-aspartylphosphate" evidence="10">
    <location>
        <position position="723"/>
    </location>
</feature>
<dbReference type="SMART" id="SM00448">
    <property type="entry name" value="REC"/>
    <property type="match status" value="2"/>
</dbReference>
<dbReference type="InterPro" id="IPR000014">
    <property type="entry name" value="PAS"/>
</dbReference>
<name>A0A1E3A5G1_9FIRM</name>
<reference evidence="13 14" key="1">
    <citation type="submission" date="2016-07" db="EMBL/GenBank/DDBJ databases">
        <title>Characterization of isolates of Eisenbergiella tayi derived from blood cultures, using whole genome sequencing.</title>
        <authorList>
            <person name="Burdz T."/>
            <person name="Wiebe D."/>
            <person name="Huynh C."/>
            <person name="Bernard K."/>
        </authorList>
    </citation>
    <scope>NUCLEOTIDE SEQUENCE [LARGE SCALE GENOMIC DNA]</scope>
    <source>
        <strain evidence="13 14">NML 110608</strain>
    </source>
</reference>
<dbReference type="SUPFAM" id="SSF55874">
    <property type="entry name" value="ATPase domain of HSP90 chaperone/DNA topoisomerase II/histidine kinase"/>
    <property type="match status" value="1"/>
</dbReference>
<evidence type="ECO:0000256" key="4">
    <source>
        <dbReference type="ARBA" id="ARBA00018672"/>
    </source>
</evidence>
<evidence type="ECO:0000256" key="9">
    <source>
        <dbReference type="ARBA" id="ARBA00024867"/>
    </source>
</evidence>
<accession>A0A1E3A5G1</accession>
<dbReference type="Proteomes" id="UP000094067">
    <property type="component" value="Unassembled WGS sequence"/>
</dbReference>
<evidence type="ECO:0000256" key="7">
    <source>
        <dbReference type="ARBA" id="ARBA00022777"/>
    </source>
</evidence>
<feature type="domain" description="Response regulatory" evidence="12">
    <location>
        <begin position="811"/>
        <end position="932"/>
    </location>
</feature>
<sequence>MSDNLNYEQLSSEYNLLMNVLEVSVSKHLADEHFTCIWANDYYYQMIRYSKEEYEARFHNHPDEFFANNPEGWQIITEKVRASIANRENSCTAYIPMLYPNGEKYWVKLKSVYTDEYIDGCRVSYTTMTDITEMMQTRLEKEQHFQRVFEQVSQEQDMLMSALNVSVSKHLMDEHFTCIRANEFYYQLIGYTKEECHSIFHDHVDEFFANNPDSWNILHKKIEATIADNDDSYSVFLPMYYPNGSVYWVKLVGFFTDEYIDGRQVTYATMVNVTDMLQIQKERTIAYDNIPGFIVKYRVTPDSLLMLEASDRIRNLFDVKDPSSADPLRVLAPESRELMQEQFSHLRSREHFEATLHMKDKSDQDRWFQASFSCIDTIAADPVYLAVFIDITDVTVLRELRCKLEERTEMLNNALDKAEKANLAKSDFLSRMSHDIRTPMNAIVGMTKIAFSHIKEPEKMEDCLKKIELSSQHLLSLINDVLDMSKIESGKITPNISPMLLPELIENVVIIMQPDIKAKNQQFSVRLQNVIHENIYCDALRLRQAFINILSNACKFTPMGGSIAMDIEERAAEEADRAVYTFTFSDTGIGINPEFVDKIFDAFSREYDSRMEQAEGTGLGMAITKKVMDMLGGSVSVESQVGRGTTFTVVLPVQVGRITPAGIQLPHARVLIVDADREVCESSSRFLGECGISADWAASGHEALSKVEEAHASGWDYRAVILDGQLTDISGVDTARLIREKTGDASPTLAISAYDWSDIEPEAKAAGVRGFLQKPLFRSTLAASLKKYLLDQDADQTEDVQKQSFDFTGKTFLLADDNELNREIAEVLLTSTGAAIDSVCNGFQCVEKFAGSPEDYYNLILMDIQMPQMNGYTATQKIRELSRSDARTVPILAMTADAFSEDIEAAMAVGMNAHLAKPLDINLVIRTISRFLNR</sequence>
<comment type="subcellular location">
    <subcellularLocation>
        <location evidence="2">Membrane</location>
    </subcellularLocation>
</comment>
<dbReference type="InterPro" id="IPR003661">
    <property type="entry name" value="HisK_dim/P_dom"/>
</dbReference>
<organism evidence="13 14">
    <name type="scientific">Eisenbergiella tayi</name>
    <dbReference type="NCBI Taxonomy" id="1432052"/>
    <lineage>
        <taxon>Bacteria</taxon>
        <taxon>Bacillati</taxon>
        <taxon>Bacillota</taxon>
        <taxon>Clostridia</taxon>
        <taxon>Lachnospirales</taxon>
        <taxon>Lachnospiraceae</taxon>
        <taxon>Eisenbergiella</taxon>
    </lineage>
</organism>
<evidence type="ECO:0000256" key="6">
    <source>
        <dbReference type="ARBA" id="ARBA00022679"/>
    </source>
</evidence>
<dbReference type="AlphaFoldDB" id="A0A1E3A5G1"/>
<comment type="function">
    <text evidence="9">May play the central regulatory role in sporulation. It may be an element of the effector pathway responsible for the activation of sporulation genes in response to nutritional stress. Spo0A may act in concert with spo0H (a sigma factor) to control the expression of some genes that are critical to the sporulation process.</text>
</comment>
<dbReference type="Gene3D" id="3.30.565.10">
    <property type="entry name" value="Histidine kinase-like ATPase, C-terminal domain"/>
    <property type="match status" value="1"/>
</dbReference>
<evidence type="ECO:0000256" key="5">
    <source>
        <dbReference type="ARBA" id="ARBA00022553"/>
    </source>
</evidence>
<dbReference type="EMBL" id="MCGH01000003">
    <property type="protein sequence ID" value="ODM04015.1"/>
    <property type="molecule type" value="Genomic_DNA"/>
</dbReference>
<dbReference type="EC" id="2.7.13.3" evidence="3"/>
<comment type="caution">
    <text evidence="13">The sequence shown here is derived from an EMBL/GenBank/DDBJ whole genome shotgun (WGS) entry which is preliminary data.</text>
</comment>
<dbReference type="InterPro" id="IPR004358">
    <property type="entry name" value="Sig_transdc_His_kin-like_C"/>
</dbReference>